<dbReference type="AlphaFoldDB" id="B0RTC9"/>
<evidence type="ECO:0000313" key="2">
    <source>
        <dbReference type="Proteomes" id="UP000001188"/>
    </source>
</evidence>
<sequence length="120" mass="13191">MAVTSAPTNRCWQSLPHPRATRAAYLCAAGLVLPKNNAPTLPKGGGGVRPKSAWLWREKSDDVIDVISLDGGPPGHDISRHLWCRPCWALHDESRTPRRGSAQCPYRGMQVVLQCTAQCY</sequence>
<gene>
    <name evidence="1" type="ORF">XCCB100_2358</name>
</gene>
<organism evidence="1 2">
    <name type="scientific">Xanthomonas campestris pv. campestris (strain B100)</name>
    <dbReference type="NCBI Taxonomy" id="509169"/>
    <lineage>
        <taxon>Bacteria</taxon>
        <taxon>Pseudomonadati</taxon>
        <taxon>Pseudomonadota</taxon>
        <taxon>Gammaproteobacteria</taxon>
        <taxon>Lysobacterales</taxon>
        <taxon>Lysobacteraceae</taxon>
        <taxon>Xanthomonas</taxon>
    </lineage>
</organism>
<dbReference type="KEGG" id="xca:xcc-b100_2358"/>
<dbReference type="Proteomes" id="UP000001188">
    <property type="component" value="Chromosome"/>
</dbReference>
<dbReference type="HOGENOM" id="CLU_2048797_0_0_6"/>
<proteinExistence type="predicted"/>
<protein>
    <submittedName>
        <fullName evidence="1">Uncharacterized protein</fullName>
    </submittedName>
</protein>
<accession>B0RTC9</accession>
<evidence type="ECO:0000313" key="1">
    <source>
        <dbReference type="EMBL" id="CAP51715.1"/>
    </source>
</evidence>
<reference evidence="1 2" key="1">
    <citation type="journal article" date="2008" name="J. Biotechnol.">
        <title>The genome of Xanthomonas campestris pv. campestris B100 and its use for the reconstruction of metabolic pathways involved in xanthan biosynthesis.</title>
        <authorList>
            <person name="Vorholter F.J."/>
            <person name="Schneiker S."/>
            <person name="Goesmann A."/>
            <person name="Krause L."/>
            <person name="Bekel T."/>
            <person name="Kaiser O."/>
            <person name="Linke B."/>
            <person name="Patschkowski T."/>
            <person name="Ruckert C."/>
            <person name="Schmid J."/>
            <person name="Sidhu V.K."/>
            <person name="Sieber V."/>
            <person name="Tauch A."/>
            <person name="Watt S.A."/>
            <person name="Weisshaar B."/>
            <person name="Becker A."/>
            <person name="Niehaus K."/>
            <person name="Puhler A."/>
        </authorList>
    </citation>
    <scope>NUCLEOTIDE SEQUENCE [LARGE SCALE GENOMIC DNA]</scope>
    <source>
        <strain evidence="1 2">B100</strain>
    </source>
</reference>
<name>B0RTC9_XANCB</name>
<dbReference type="EMBL" id="AM920689">
    <property type="protein sequence ID" value="CAP51715.1"/>
    <property type="molecule type" value="Genomic_DNA"/>
</dbReference>